<dbReference type="EMBL" id="JAFLVR010000077">
    <property type="protein sequence ID" value="MBO0454895.1"/>
    <property type="molecule type" value="Genomic_DNA"/>
</dbReference>
<comment type="caution">
    <text evidence="4">The sequence shown here is derived from an EMBL/GenBank/DDBJ whole genome shotgun (WGS) entry which is preliminary data.</text>
</comment>
<dbReference type="PRINTS" id="PR00080">
    <property type="entry name" value="SDRFAMILY"/>
</dbReference>
<proteinExistence type="inferred from homology"/>
<dbReference type="PANTHER" id="PTHR42760:SF133">
    <property type="entry name" value="3-OXOACYL-[ACYL-CARRIER-PROTEIN] REDUCTASE"/>
    <property type="match status" value="1"/>
</dbReference>
<reference evidence="4 5" key="1">
    <citation type="submission" date="2021-03" db="EMBL/GenBank/DDBJ databases">
        <title>Enterococcal diversity collection.</title>
        <authorList>
            <person name="Gilmore M.S."/>
            <person name="Schwartzman J."/>
            <person name="Van Tyne D."/>
            <person name="Martin M."/>
            <person name="Earl A.M."/>
            <person name="Manson A.L."/>
            <person name="Straub T."/>
            <person name="Salamzade R."/>
            <person name="Saavedra J."/>
            <person name="Lebreton F."/>
            <person name="Prichula J."/>
            <person name="Schaufler K."/>
            <person name="Gaca A."/>
            <person name="Sgardioli B."/>
            <person name="Wagenaar J."/>
            <person name="Strong T."/>
        </authorList>
    </citation>
    <scope>NUCLEOTIDE SEQUENCE [LARGE SCALE GENOMIC DNA]</scope>
    <source>
        <strain evidence="4 5">MJM16</strain>
    </source>
</reference>
<evidence type="ECO:0000256" key="2">
    <source>
        <dbReference type="ARBA" id="ARBA00023002"/>
    </source>
</evidence>
<organism evidence="4 5">
    <name type="scientific">Candidatus Enterococcus murrayae</name>
    <dbReference type="NCBI Taxonomy" id="2815321"/>
    <lineage>
        <taxon>Bacteria</taxon>
        <taxon>Bacillati</taxon>
        <taxon>Bacillota</taxon>
        <taxon>Bacilli</taxon>
        <taxon>Lactobacillales</taxon>
        <taxon>Enterococcaceae</taxon>
        <taxon>Enterococcus</taxon>
    </lineage>
</organism>
<dbReference type="InterPro" id="IPR020904">
    <property type="entry name" value="Sc_DH/Rdtase_CS"/>
</dbReference>
<evidence type="ECO:0000313" key="4">
    <source>
        <dbReference type="EMBL" id="MBO0454895.1"/>
    </source>
</evidence>
<evidence type="ECO:0000256" key="1">
    <source>
        <dbReference type="ARBA" id="ARBA00006484"/>
    </source>
</evidence>
<dbReference type="InterPro" id="IPR002347">
    <property type="entry name" value="SDR_fam"/>
</dbReference>
<comment type="similarity">
    <text evidence="1 3">Belongs to the short-chain dehydrogenases/reductases (SDR) family.</text>
</comment>
<protein>
    <submittedName>
        <fullName evidence="4">SDR family oxidoreductase</fullName>
    </submittedName>
</protein>
<keyword evidence="5" id="KW-1185">Reference proteome</keyword>
<dbReference type="PROSITE" id="PS00061">
    <property type="entry name" value="ADH_SHORT"/>
    <property type="match status" value="1"/>
</dbReference>
<dbReference type="Proteomes" id="UP000664495">
    <property type="component" value="Unassembled WGS sequence"/>
</dbReference>
<dbReference type="CDD" id="cd05233">
    <property type="entry name" value="SDR_c"/>
    <property type="match status" value="1"/>
</dbReference>
<name>A0ABS3HN81_9ENTE</name>
<dbReference type="SUPFAM" id="SSF51735">
    <property type="entry name" value="NAD(P)-binding Rossmann-fold domains"/>
    <property type="match status" value="1"/>
</dbReference>
<dbReference type="Gene3D" id="3.40.50.720">
    <property type="entry name" value="NAD(P)-binding Rossmann-like Domain"/>
    <property type="match status" value="1"/>
</dbReference>
<gene>
    <name evidence="4" type="ORF">JZO85_21740</name>
</gene>
<dbReference type="NCBIfam" id="NF004817">
    <property type="entry name" value="PRK06171.1"/>
    <property type="match status" value="1"/>
</dbReference>
<dbReference type="PRINTS" id="PR00081">
    <property type="entry name" value="GDHRDH"/>
</dbReference>
<evidence type="ECO:0000313" key="5">
    <source>
        <dbReference type="Proteomes" id="UP000664495"/>
    </source>
</evidence>
<dbReference type="Pfam" id="PF00106">
    <property type="entry name" value="adh_short"/>
    <property type="match status" value="1"/>
</dbReference>
<evidence type="ECO:0000256" key="3">
    <source>
        <dbReference type="RuleBase" id="RU000363"/>
    </source>
</evidence>
<keyword evidence="2" id="KW-0560">Oxidoreductase</keyword>
<dbReference type="InterPro" id="IPR036291">
    <property type="entry name" value="NAD(P)-bd_dom_sf"/>
</dbReference>
<sequence length="266" mass="28515">MPDWLELSGKSVIVTGGSSGIGLAIVKNLLDQGAYVTNADLKNGDFNHENLLFVQTDIGSKTEIEEMVTIALKKWQTIDALVNNAGINLPALMVDSILAAEKKEMTEAYFDKMVSVNQKGVFLASQAVSRVLITKKSGVILNVSSEAGLEGSEGQSVYAATKAAVNSFTRSWAKEWGRYGIRVVGVAPGILEETGLRTIEYETALAYTRNLSVEELRSGYSSAKTIPLGRSGRLNEVADLVSYLLSDRASYISGVTINIAGGKTRG</sequence>
<dbReference type="PANTHER" id="PTHR42760">
    <property type="entry name" value="SHORT-CHAIN DEHYDROGENASES/REDUCTASES FAMILY MEMBER"/>
    <property type="match status" value="1"/>
</dbReference>
<dbReference type="RefSeq" id="WP_207110621.1">
    <property type="nucleotide sequence ID" value="NZ_JAFLVR010000077.1"/>
</dbReference>
<accession>A0ABS3HN81</accession>